<keyword evidence="2" id="KW-0732">Signal</keyword>
<proteinExistence type="predicted"/>
<protein>
    <submittedName>
        <fullName evidence="3">Uncharacterized protein</fullName>
    </submittedName>
</protein>
<gene>
    <name evidence="3" type="ORF">HGRIS_001983</name>
</gene>
<evidence type="ECO:0000256" key="1">
    <source>
        <dbReference type="SAM" id="MobiDB-lite"/>
    </source>
</evidence>
<feature type="chain" id="PRO_5045909823" evidence="2">
    <location>
        <begin position="18"/>
        <end position="574"/>
    </location>
</feature>
<reference evidence="4" key="1">
    <citation type="submission" date="2024-06" db="EMBL/GenBank/DDBJ databases">
        <title>Multi-omics analyses provide insights into the biosynthesis of the anticancer antibiotic pleurotin in Hohenbuehelia grisea.</title>
        <authorList>
            <person name="Weaver J.A."/>
            <person name="Alberti F."/>
        </authorList>
    </citation>
    <scope>NUCLEOTIDE SEQUENCE [LARGE SCALE GENOMIC DNA]</scope>
    <source>
        <strain evidence="4">T-177</strain>
    </source>
</reference>
<feature type="signal peptide" evidence="2">
    <location>
        <begin position="1"/>
        <end position="17"/>
    </location>
</feature>
<evidence type="ECO:0000313" key="3">
    <source>
        <dbReference type="EMBL" id="KAL0955768.1"/>
    </source>
</evidence>
<sequence>MKQVFSLGIIAASLVAAEKANDWSEACFHGECAYDLAGTEAAGYGSVKLSGSPKSITDITTAAGWVVLDCDPHAMAQEIRLVCKSEETEGCGHLFEHGAVNKVVRLPEACGSGPFARISNVRPANDQSIPAHAEAKIARRDNLAPQVYLLNVDTNWAAIDYAKMGDVNFALVAANHPDLIDANNFATHFGIPKGIGSTLLGAGKSLLGKLTEVKLNGEKSLSKTWPLSEKLLDAQKTCDRGSATISADISGSVIARAYVGVTIVGQLPAKIDKKKSSVYAGFSGDFEATLALKANLNGQTQKDKIIVQKTPMEKFGTSGLVEVMPSFELSAHTEAKLDINVDASIPLKFKIGAEYSYPKNKVRDASKDTFTPKAAHLKIEANGEVAGNGLIEGHLQSTVKIDISALGGSIKSNMRIGADAWAKLTLDSKGQGAASASVKAKPKKGKRAYPPPSGLHARELVPRAPPVTVKSKTSGSKSFEGCVEFTAGLLVTGGIEDSQLFGAPDTDRVDKKYLLLKKCYPSSGNARRSLPEPSWLVARSELAPFQDALKCSTVTGPNGIVEDQDISASAAKAI</sequence>
<name>A0ABR3JK39_9AGAR</name>
<keyword evidence="4" id="KW-1185">Reference proteome</keyword>
<feature type="region of interest" description="Disordered" evidence="1">
    <location>
        <begin position="433"/>
        <end position="458"/>
    </location>
</feature>
<evidence type="ECO:0000256" key="2">
    <source>
        <dbReference type="SAM" id="SignalP"/>
    </source>
</evidence>
<dbReference type="Proteomes" id="UP001556367">
    <property type="component" value="Unassembled WGS sequence"/>
</dbReference>
<dbReference type="EMBL" id="JASNQZ010000006">
    <property type="protein sequence ID" value="KAL0955768.1"/>
    <property type="molecule type" value="Genomic_DNA"/>
</dbReference>
<comment type="caution">
    <text evidence="3">The sequence shown here is derived from an EMBL/GenBank/DDBJ whole genome shotgun (WGS) entry which is preliminary data.</text>
</comment>
<accession>A0ABR3JK39</accession>
<organism evidence="3 4">
    <name type="scientific">Hohenbuehelia grisea</name>
    <dbReference type="NCBI Taxonomy" id="104357"/>
    <lineage>
        <taxon>Eukaryota</taxon>
        <taxon>Fungi</taxon>
        <taxon>Dikarya</taxon>
        <taxon>Basidiomycota</taxon>
        <taxon>Agaricomycotina</taxon>
        <taxon>Agaricomycetes</taxon>
        <taxon>Agaricomycetidae</taxon>
        <taxon>Agaricales</taxon>
        <taxon>Pleurotineae</taxon>
        <taxon>Pleurotaceae</taxon>
        <taxon>Hohenbuehelia</taxon>
    </lineage>
</organism>
<evidence type="ECO:0000313" key="4">
    <source>
        <dbReference type="Proteomes" id="UP001556367"/>
    </source>
</evidence>